<dbReference type="Pfam" id="PF21956">
    <property type="entry name" value="DUF6922"/>
    <property type="match status" value="1"/>
</dbReference>
<proteinExistence type="predicted"/>
<feature type="domain" description="DUF6922" evidence="1">
    <location>
        <begin position="15"/>
        <end position="54"/>
    </location>
</feature>
<sequence length="95" mass="11176">MNHLSIVQSVAWSKNNLNTEKDRAYIINQILAYGTLEELRWLYKTYSKKTLKNVFLNQPIKQYTPASLNFARLLLDIVNPIDLHRYDKTLSRHIG</sequence>
<evidence type="ECO:0000259" key="1">
    <source>
        <dbReference type="Pfam" id="PF21956"/>
    </source>
</evidence>
<evidence type="ECO:0000313" key="3">
    <source>
        <dbReference type="Proteomes" id="UP000034543"/>
    </source>
</evidence>
<gene>
    <name evidence="2" type="ORF">UV59_C0033G0003</name>
</gene>
<accession>A0A0G1CDG8</accession>
<dbReference type="STRING" id="1618436.UV59_C0033G0003"/>
<name>A0A0G1CDG8_9BACT</name>
<evidence type="ECO:0000313" key="2">
    <source>
        <dbReference type="EMBL" id="KKS83705.1"/>
    </source>
</evidence>
<protein>
    <recommendedName>
        <fullName evidence="1">DUF6922 domain-containing protein</fullName>
    </recommendedName>
</protein>
<reference evidence="2 3" key="1">
    <citation type="journal article" date="2015" name="Nature">
        <title>rRNA introns, odd ribosomes, and small enigmatic genomes across a large radiation of phyla.</title>
        <authorList>
            <person name="Brown C.T."/>
            <person name="Hug L.A."/>
            <person name="Thomas B.C."/>
            <person name="Sharon I."/>
            <person name="Castelle C.J."/>
            <person name="Singh A."/>
            <person name="Wilkins M.J."/>
            <person name="Williams K.H."/>
            <person name="Banfield J.F."/>
        </authorList>
    </citation>
    <scope>NUCLEOTIDE SEQUENCE [LARGE SCALE GENOMIC DNA]</scope>
</reference>
<organism evidence="2 3">
    <name type="scientific">Candidatus Gottesmanbacteria bacterium GW2011_GWA1_43_11</name>
    <dbReference type="NCBI Taxonomy" id="1618436"/>
    <lineage>
        <taxon>Bacteria</taxon>
        <taxon>Candidatus Gottesmaniibacteriota</taxon>
    </lineage>
</organism>
<dbReference type="EMBL" id="LCFB01000033">
    <property type="protein sequence ID" value="KKS83705.1"/>
    <property type="molecule type" value="Genomic_DNA"/>
</dbReference>
<dbReference type="AlphaFoldDB" id="A0A0G1CDG8"/>
<dbReference type="Proteomes" id="UP000034543">
    <property type="component" value="Unassembled WGS sequence"/>
</dbReference>
<comment type="caution">
    <text evidence="2">The sequence shown here is derived from an EMBL/GenBank/DDBJ whole genome shotgun (WGS) entry which is preliminary data.</text>
</comment>
<dbReference type="InterPro" id="IPR053830">
    <property type="entry name" value="DUF6922"/>
</dbReference>